<gene>
    <name evidence="1" type="ORF">EVAR_101422_1</name>
</gene>
<keyword evidence="2" id="KW-1185">Reference proteome</keyword>
<evidence type="ECO:0000313" key="1">
    <source>
        <dbReference type="EMBL" id="GBP01582.1"/>
    </source>
</evidence>
<dbReference type="EMBL" id="BGZK01003464">
    <property type="protein sequence ID" value="GBP01582.1"/>
    <property type="molecule type" value="Genomic_DNA"/>
</dbReference>
<organism evidence="1 2">
    <name type="scientific">Eumeta variegata</name>
    <name type="common">Bagworm moth</name>
    <name type="synonym">Eumeta japonica</name>
    <dbReference type="NCBI Taxonomy" id="151549"/>
    <lineage>
        <taxon>Eukaryota</taxon>
        <taxon>Metazoa</taxon>
        <taxon>Ecdysozoa</taxon>
        <taxon>Arthropoda</taxon>
        <taxon>Hexapoda</taxon>
        <taxon>Insecta</taxon>
        <taxon>Pterygota</taxon>
        <taxon>Neoptera</taxon>
        <taxon>Endopterygota</taxon>
        <taxon>Lepidoptera</taxon>
        <taxon>Glossata</taxon>
        <taxon>Ditrysia</taxon>
        <taxon>Tineoidea</taxon>
        <taxon>Psychidae</taxon>
        <taxon>Oiketicinae</taxon>
        <taxon>Eumeta</taxon>
    </lineage>
</organism>
<comment type="caution">
    <text evidence="1">The sequence shown here is derived from an EMBL/GenBank/DDBJ whole genome shotgun (WGS) entry which is preliminary data.</text>
</comment>
<reference evidence="1 2" key="1">
    <citation type="journal article" date="2019" name="Commun. Biol.">
        <title>The bagworm genome reveals a unique fibroin gene that provides high tensile strength.</title>
        <authorList>
            <person name="Kono N."/>
            <person name="Nakamura H."/>
            <person name="Ohtoshi R."/>
            <person name="Tomita M."/>
            <person name="Numata K."/>
            <person name="Arakawa K."/>
        </authorList>
    </citation>
    <scope>NUCLEOTIDE SEQUENCE [LARGE SCALE GENOMIC DNA]</scope>
</reference>
<dbReference type="OrthoDB" id="10036464at2759"/>
<protein>
    <submittedName>
        <fullName evidence="1">Uncharacterized protein</fullName>
    </submittedName>
</protein>
<sequence>MGGNNANFKFQLVEDTQRLLSETGLVDAIKKTAVHDSTSRTPKNSFGTELKLPEDLQFGVQPSPPNEATGNATQARELDDYTILLKPSQMTSDKMTTQPTTKEGLSPKLQCIVMGFIISSRKECQINGIPWNAYVAPNDITIIELFPRLTELYDETCLMGNPFFKLMESAVHHAHE</sequence>
<dbReference type="AlphaFoldDB" id="A0A4C1SHG0"/>
<name>A0A4C1SHG0_EUMVA</name>
<proteinExistence type="predicted"/>
<accession>A0A4C1SHG0</accession>
<dbReference type="Proteomes" id="UP000299102">
    <property type="component" value="Unassembled WGS sequence"/>
</dbReference>
<evidence type="ECO:0000313" key="2">
    <source>
        <dbReference type="Proteomes" id="UP000299102"/>
    </source>
</evidence>